<evidence type="ECO:0000256" key="1">
    <source>
        <dbReference type="SAM" id="MobiDB-lite"/>
    </source>
</evidence>
<comment type="caution">
    <text evidence="2">The sequence shown here is derived from an EMBL/GenBank/DDBJ whole genome shotgun (WGS) entry which is preliminary data.</text>
</comment>
<dbReference type="Proteomes" id="UP001345827">
    <property type="component" value="Unassembled WGS sequence"/>
</dbReference>
<keyword evidence="3" id="KW-1185">Reference proteome</keyword>
<accession>A0AAV9QHH4</accession>
<sequence length="538" mass="58469">MVFFILFNPSLDTPLSYHWGQDIYEACPLCTRAHECRTCDGETDITFQLCDHHCNVDEMAYDPAMLNEIRNTVHPLYSSVPSPELDRKQLLKKIKITTADLPRAPLRWRGQPSTINVPISTTGKYDNNNTNNGCDGNADGDILPHPVISHAHGKGCVYSDKPDVVLKSAEFVKTIDTFARMRLENLTRLLDAGITYVDDDLKVACTRRDETSTPPSATSTAASTTSASPASTSETDSELSDLDTNTTATSFTSASSRGDEKEDADVDVDVDSISLTRLFAHLAANEVTAKMRSEQMRLQACLETSSLAKGLYWKRCNGVYRNALDDELLPATASASVSVSATASTTTTTDCDSTGKGKAIMAEDKEEVNVHVDHGHHHGGAQTLSGYGYAVLASPERARQQFRRTNSQASSVNARDLSPGSSSIGIGTPPPLSAPTSTPTSSQVSSISSTPSPPPPHGCETGSEELERKRGDYEEDHDDPEFSMIHLVRANPETFTFTSSILMNREAMVRSGAVDDDDLCLTGWGYNRLERRVKGSMN</sequence>
<feature type="compositionally biased region" description="Polar residues" evidence="1">
    <location>
        <begin position="403"/>
        <end position="413"/>
    </location>
</feature>
<feature type="region of interest" description="Disordered" evidence="1">
    <location>
        <begin position="398"/>
        <end position="477"/>
    </location>
</feature>
<feature type="region of interest" description="Disordered" evidence="1">
    <location>
        <begin position="207"/>
        <end position="264"/>
    </location>
</feature>
<evidence type="ECO:0000313" key="2">
    <source>
        <dbReference type="EMBL" id="KAK5540954.1"/>
    </source>
</evidence>
<proteinExistence type="predicted"/>
<evidence type="ECO:0000313" key="3">
    <source>
        <dbReference type="Proteomes" id="UP001345827"/>
    </source>
</evidence>
<protein>
    <submittedName>
        <fullName evidence="2">Uncharacterized protein</fullName>
    </submittedName>
</protein>
<gene>
    <name evidence="2" type="ORF">LTR25_002731</name>
</gene>
<organism evidence="2 3">
    <name type="scientific">Vermiconidia calcicola</name>
    <dbReference type="NCBI Taxonomy" id="1690605"/>
    <lineage>
        <taxon>Eukaryota</taxon>
        <taxon>Fungi</taxon>
        <taxon>Dikarya</taxon>
        <taxon>Ascomycota</taxon>
        <taxon>Pezizomycotina</taxon>
        <taxon>Dothideomycetes</taxon>
        <taxon>Dothideomycetidae</taxon>
        <taxon>Mycosphaerellales</taxon>
        <taxon>Extremaceae</taxon>
        <taxon>Vermiconidia</taxon>
    </lineage>
</organism>
<name>A0AAV9QHH4_9PEZI</name>
<dbReference type="EMBL" id="JAXLQG010000004">
    <property type="protein sequence ID" value="KAK5540954.1"/>
    <property type="molecule type" value="Genomic_DNA"/>
</dbReference>
<dbReference type="AlphaFoldDB" id="A0AAV9QHH4"/>
<feature type="compositionally biased region" description="Low complexity" evidence="1">
    <location>
        <begin position="212"/>
        <end position="234"/>
    </location>
</feature>
<reference evidence="2 3" key="1">
    <citation type="submission" date="2023-06" db="EMBL/GenBank/DDBJ databases">
        <title>Black Yeasts Isolated from many extreme environments.</title>
        <authorList>
            <person name="Coleine C."/>
            <person name="Stajich J.E."/>
            <person name="Selbmann L."/>
        </authorList>
    </citation>
    <scope>NUCLEOTIDE SEQUENCE [LARGE SCALE GENOMIC DNA]</scope>
    <source>
        <strain evidence="2 3">CCFEE 5887</strain>
    </source>
</reference>
<feature type="compositionally biased region" description="Low complexity" evidence="1">
    <location>
        <begin position="417"/>
        <end position="427"/>
    </location>
</feature>
<feature type="compositionally biased region" description="Low complexity" evidence="1">
    <location>
        <begin position="434"/>
        <end position="450"/>
    </location>
</feature>
<feature type="compositionally biased region" description="Low complexity" evidence="1">
    <location>
        <begin position="246"/>
        <end position="256"/>
    </location>
</feature>